<dbReference type="Pfam" id="PF00078">
    <property type="entry name" value="RVT_1"/>
    <property type="match status" value="1"/>
</dbReference>
<organism evidence="7 18">
    <name type="scientific">Orientia tsutsugamushi</name>
    <name type="common">Rickettsia tsutsugamushi</name>
    <dbReference type="NCBI Taxonomy" id="784"/>
    <lineage>
        <taxon>Bacteria</taxon>
        <taxon>Pseudomonadati</taxon>
        <taxon>Pseudomonadota</taxon>
        <taxon>Alphaproteobacteria</taxon>
        <taxon>Rickettsiales</taxon>
        <taxon>Rickettsiaceae</taxon>
        <taxon>Rickettsieae</taxon>
        <taxon>Orientia</taxon>
    </lineage>
</organism>
<evidence type="ECO:0000313" key="10">
    <source>
        <dbReference type="EMBL" id="SPR06797.1"/>
    </source>
</evidence>
<dbReference type="EMBL" id="LS398550">
    <property type="protein sequence ID" value="SPR02714.1"/>
    <property type="molecule type" value="Genomic_DNA"/>
</dbReference>
<evidence type="ECO:0000313" key="9">
    <source>
        <dbReference type="EMBL" id="SPR06145.1"/>
    </source>
</evidence>
<dbReference type="Pfam" id="PF01844">
    <property type="entry name" value="HNH"/>
    <property type="match status" value="1"/>
</dbReference>
<evidence type="ECO:0000313" key="7">
    <source>
        <dbReference type="EMBL" id="SPR04771.1"/>
    </source>
</evidence>
<dbReference type="EMBL" id="LS398550">
    <property type="protein sequence ID" value="SPR06797.1"/>
    <property type="molecule type" value="Genomic_DNA"/>
</dbReference>
<evidence type="ECO:0000313" key="17">
    <source>
        <dbReference type="EMBL" id="SPR13499.1"/>
    </source>
</evidence>
<evidence type="ECO:0000259" key="2">
    <source>
        <dbReference type="PROSITE" id="PS50878"/>
    </source>
</evidence>
<evidence type="ECO:0000313" key="12">
    <source>
        <dbReference type="EMBL" id="SPR08183.1"/>
    </source>
</evidence>
<evidence type="ECO:0000313" key="6">
    <source>
        <dbReference type="EMBL" id="SPR03345.1"/>
    </source>
</evidence>
<evidence type="ECO:0000313" key="16">
    <source>
        <dbReference type="EMBL" id="SPR13364.1"/>
    </source>
</evidence>
<dbReference type="InterPro" id="IPR013597">
    <property type="entry name" value="Mat_intron_G2"/>
</dbReference>
<dbReference type="GO" id="GO:0008270">
    <property type="term" value="F:zinc ion binding"/>
    <property type="evidence" value="ECO:0007669"/>
    <property type="project" value="InterPro"/>
</dbReference>
<reference evidence="7" key="2">
    <citation type="submission" date="2018-03" db="EMBL/GenBank/DDBJ databases">
        <authorList>
            <person name="Keele B.F."/>
        </authorList>
    </citation>
    <scope>NUCLEOTIDE SEQUENCE [LARGE SCALE GENOMIC DNA]</scope>
    <source>
        <strain evidence="7">Kato</strain>
    </source>
</reference>
<evidence type="ECO:0000313" key="3">
    <source>
        <dbReference type="EMBL" id="SPR02340.1"/>
    </source>
</evidence>
<dbReference type="CDD" id="cd01651">
    <property type="entry name" value="RT_G2_intron"/>
    <property type="match status" value="1"/>
</dbReference>
<evidence type="ECO:0000313" key="18">
    <source>
        <dbReference type="Proteomes" id="UP000244992"/>
    </source>
</evidence>
<reference evidence="18" key="1">
    <citation type="submission" date="2018-03" db="EMBL/GenBank/DDBJ databases">
        <authorList>
            <person name="Batty M. E."/>
            <person name="Batty M E."/>
        </authorList>
    </citation>
    <scope>NUCLEOTIDE SEQUENCE [LARGE SCALE GENOMIC DNA]</scope>
</reference>
<dbReference type="Proteomes" id="UP000244992">
    <property type="component" value="Chromosome I"/>
</dbReference>
<dbReference type="PANTHER" id="PTHR34047">
    <property type="entry name" value="NUCLEAR INTRON MATURASE 1, MITOCHONDRIAL-RELATED"/>
    <property type="match status" value="1"/>
</dbReference>
<dbReference type="EMBL" id="LS398550">
    <property type="protein sequence ID" value="SPR09795.1"/>
    <property type="molecule type" value="Genomic_DNA"/>
</dbReference>
<dbReference type="GO" id="GO:0004519">
    <property type="term" value="F:endonuclease activity"/>
    <property type="evidence" value="ECO:0007669"/>
    <property type="project" value="UniProtKB-KW"/>
</dbReference>
<keyword evidence="7" id="KW-0255">Endonuclease</keyword>
<gene>
    <name evidence="3" type="ORF">KATO_00022</name>
    <name evidence="4" type="ORF">KATO_00088</name>
    <name evidence="5" type="ORF">KATO_00132</name>
    <name evidence="6" type="ORF">KATO_00224</name>
    <name evidence="7" type="ORF">KATO_00557</name>
    <name evidence="8" type="ORF">KATO_00808</name>
    <name evidence="9" type="ORF">KATO_00858</name>
    <name evidence="10" type="ORF">KATO_00991</name>
    <name evidence="11" type="ORF">KATO_01071</name>
    <name evidence="12" type="ORF">KATO_01247</name>
    <name evidence="13" type="ORF">KATO_01441</name>
    <name evidence="14" type="ORF">KATO_01555</name>
    <name evidence="15" type="ORF">KATO_01635</name>
    <name evidence="16" type="ORF">KATO_02300</name>
    <name evidence="17" type="ORF">KATO_02359</name>
</gene>
<dbReference type="Pfam" id="PF13655">
    <property type="entry name" value="RVT_N"/>
    <property type="match status" value="1"/>
</dbReference>
<evidence type="ECO:0000313" key="14">
    <source>
        <dbReference type="EMBL" id="SPR09795.1"/>
    </source>
</evidence>
<dbReference type="Pfam" id="PF08388">
    <property type="entry name" value="GIIM"/>
    <property type="match status" value="1"/>
</dbReference>
<dbReference type="GO" id="GO:0003676">
    <property type="term" value="F:nucleic acid binding"/>
    <property type="evidence" value="ECO:0007669"/>
    <property type="project" value="InterPro"/>
</dbReference>
<evidence type="ECO:0000313" key="13">
    <source>
        <dbReference type="EMBL" id="SPR09190.1"/>
    </source>
</evidence>
<feature type="domain" description="Reverse transcriptase" evidence="2">
    <location>
        <begin position="98"/>
        <end position="333"/>
    </location>
</feature>
<dbReference type="EMBL" id="LS398550">
    <property type="protein sequence ID" value="SPR13499.1"/>
    <property type="molecule type" value="Genomic_DNA"/>
</dbReference>
<dbReference type="InterPro" id="IPR025960">
    <property type="entry name" value="RVT_N"/>
</dbReference>
<dbReference type="EMBL" id="LS398550">
    <property type="protein sequence ID" value="SPR13364.1"/>
    <property type="molecule type" value="Genomic_DNA"/>
</dbReference>
<proteinExistence type="inferred from homology"/>
<dbReference type="InterPro" id="IPR000477">
    <property type="entry name" value="RT_dom"/>
</dbReference>
<dbReference type="InterPro" id="IPR043502">
    <property type="entry name" value="DNA/RNA_pol_sf"/>
</dbReference>
<dbReference type="EMBL" id="LS398550">
    <property type="protein sequence ID" value="SPR09190.1"/>
    <property type="molecule type" value="Genomic_DNA"/>
</dbReference>
<dbReference type="EMBL" id="LS398550">
    <property type="protein sequence ID" value="SPR03345.1"/>
    <property type="molecule type" value="Genomic_DNA"/>
</dbReference>
<dbReference type="Gene3D" id="1.10.30.50">
    <property type="match status" value="1"/>
</dbReference>
<accession>A0A2U3QUX7</accession>
<dbReference type="EMBL" id="LS398550">
    <property type="protein sequence ID" value="SPR08183.1"/>
    <property type="molecule type" value="Genomic_DNA"/>
</dbReference>
<dbReference type="SMART" id="SM00507">
    <property type="entry name" value="HNHc"/>
    <property type="match status" value="1"/>
</dbReference>
<evidence type="ECO:0000313" key="11">
    <source>
        <dbReference type="EMBL" id="SPR07226.1"/>
    </source>
</evidence>
<keyword evidence="7" id="KW-0540">Nuclease</keyword>
<dbReference type="AlphaFoldDB" id="A0A2U3QUX7"/>
<dbReference type="EMBL" id="LS398550">
    <property type="protein sequence ID" value="SPR07226.1"/>
    <property type="molecule type" value="Genomic_DNA"/>
</dbReference>
<comment type="similarity">
    <text evidence="1">Belongs to the bacterial reverse transcriptase family.</text>
</comment>
<evidence type="ECO:0000313" key="4">
    <source>
        <dbReference type="EMBL" id="SPR02714.1"/>
    </source>
</evidence>
<dbReference type="EMBL" id="LS398550">
    <property type="protein sequence ID" value="SPR04771.1"/>
    <property type="molecule type" value="Genomic_DNA"/>
</dbReference>
<sequence length="571" mass="66678">MQNANVTIETKDNFKKIYWHSIDWKEIIQKVNNLRRRIYRASANGNMKLVGNLQRLMLRSRANRLLAIRRVTQINKGRKSPGIDKIVVNTDKERSLLMEKLADNNLSSVKPIKRVYIPKSNGKSRPLGLPTILDRCRQAVVKSALEPYWEAKFEGCSYGFRPGRSAHDAIQRISSIVRPGTTRNWILDADIKGAFDNIDHNFLLKIIGNFPARNWIQAWLKSGVMQDYQIIKTTTGTPQGGLISPLLLNITLHGMGDILNIIYNEYDHLHSKSEYALVRYADDFVICAKSESSCIRAKSIINDWLSIRGLELSKEKTRILHINEGFDFLGFNIRQYNTNSTRRGVALLVKPSKDSIKSFKKRISIEWKKGFSWNIDRIIDNLNSKIFGWCSYFNKVVSKKIFSNLDCWMWIRQARFVCRKHPKKSWKWLKKKYWGRIKGRNDNWVFMNKDLYLWKLQWTTIKRHILVKGKSSPDNSKLREYWHKRQADSSKYLFKSRQILWRRQKGKCLVCFDLIDNGENVHVHHITPIRCGGTDHINNLCLLHENCHRQVHSNRGQLIAAVCKLLEPYAE</sequence>
<evidence type="ECO:0000313" key="15">
    <source>
        <dbReference type="EMBL" id="SPR10228.1"/>
    </source>
</evidence>
<dbReference type="InterPro" id="IPR003615">
    <property type="entry name" value="HNH_nuc"/>
</dbReference>
<dbReference type="CDD" id="cd00085">
    <property type="entry name" value="HNHc"/>
    <property type="match status" value="1"/>
</dbReference>
<dbReference type="EMBL" id="LS398550">
    <property type="protein sequence ID" value="SPR02929.1"/>
    <property type="molecule type" value="Genomic_DNA"/>
</dbReference>
<dbReference type="EMBL" id="LS398550">
    <property type="protein sequence ID" value="SPR05877.1"/>
    <property type="molecule type" value="Genomic_DNA"/>
</dbReference>
<dbReference type="SUPFAM" id="SSF56672">
    <property type="entry name" value="DNA/RNA polymerases"/>
    <property type="match status" value="1"/>
</dbReference>
<protein>
    <submittedName>
        <fullName evidence="7">HNH endonuclease</fullName>
    </submittedName>
</protein>
<dbReference type="PANTHER" id="PTHR34047:SF10">
    <property type="entry name" value="GROUP II INTRON-ASSOCIATED OPEN READING FRAME"/>
    <property type="match status" value="1"/>
</dbReference>
<evidence type="ECO:0000313" key="5">
    <source>
        <dbReference type="EMBL" id="SPR02929.1"/>
    </source>
</evidence>
<dbReference type="NCBIfam" id="TIGR04416">
    <property type="entry name" value="group_II_RT_mat"/>
    <property type="match status" value="1"/>
</dbReference>
<dbReference type="InterPro" id="IPR002711">
    <property type="entry name" value="HNH"/>
</dbReference>
<dbReference type="EMBL" id="LS398550">
    <property type="protein sequence ID" value="SPR10228.1"/>
    <property type="molecule type" value="Genomic_DNA"/>
</dbReference>
<dbReference type="InterPro" id="IPR030931">
    <property type="entry name" value="Group_II_RT_mat"/>
</dbReference>
<dbReference type="EMBL" id="LS398550">
    <property type="protein sequence ID" value="SPR06145.1"/>
    <property type="molecule type" value="Genomic_DNA"/>
</dbReference>
<dbReference type="EMBL" id="LS398550">
    <property type="protein sequence ID" value="SPR02340.1"/>
    <property type="molecule type" value="Genomic_DNA"/>
</dbReference>
<evidence type="ECO:0000313" key="8">
    <source>
        <dbReference type="EMBL" id="SPR05877.1"/>
    </source>
</evidence>
<evidence type="ECO:0000256" key="1">
    <source>
        <dbReference type="ARBA" id="ARBA00034120"/>
    </source>
</evidence>
<keyword evidence="7" id="KW-0378">Hydrolase</keyword>
<dbReference type="RefSeq" id="WP_109455581.1">
    <property type="nucleotide sequence ID" value="NZ_LS398550.1"/>
</dbReference>
<dbReference type="InterPro" id="IPR051083">
    <property type="entry name" value="GrpII_Intron_Splice-Mob/Def"/>
</dbReference>
<name>A0A2U3QUX7_ORITS</name>
<dbReference type="PROSITE" id="PS50878">
    <property type="entry name" value="RT_POL"/>
    <property type="match status" value="1"/>
</dbReference>